<gene>
    <name evidence="1" type="ORF">CGS50_003495</name>
</gene>
<evidence type="ECO:0000313" key="2">
    <source>
        <dbReference type="Proteomes" id="UP000221015"/>
    </source>
</evidence>
<dbReference type="AlphaFoldDB" id="A0A2J4JS50"/>
<name>A0A2J4JS50_9FIRM</name>
<evidence type="ECO:0000313" key="1">
    <source>
        <dbReference type="EMBL" id="PLK30690.1"/>
    </source>
</evidence>
<dbReference type="EMBL" id="NMTS02000001">
    <property type="protein sequence ID" value="PLK30690.1"/>
    <property type="molecule type" value="Genomic_DNA"/>
</dbReference>
<dbReference type="Proteomes" id="UP000221015">
    <property type="component" value="Unassembled WGS sequence"/>
</dbReference>
<accession>A0A2J4JS50</accession>
<protein>
    <submittedName>
        <fullName evidence="1">Uncharacterized protein</fullName>
    </submittedName>
</protein>
<sequence>MKFERNVESIAFAYETDAIDTLVHLKDIIKAYGRVTVKDLMDLVGVAPNPDDDRLGWLNVDDATINLIEQDKEHPYCLMLPHPVSFND</sequence>
<dbReference type="RefSeq" id="WP_097782113.1">
    <property type="nucleotide sequence ID" value="NZ_NMTS02000001.1"/>
</dbReference>
<comment type="caution">
    <text evidence="1">The sequence shown here is derived from an EMBL/GenBank/DDBJ whole genome shotgun (WGS) entry which is preliminary data.</text>
</comment>
<reference evidence="1 2" key="1">
    <citation type="journal article" date="2017" name="Front. Microbiol.">
        <title>New Insights into the Diversity of the Genus Faecalibacterium.</title>
        <authorList>
            <person name="Benevides L."/>
            <person name="Burman S."/>
            <person name="Martin R."/>
            <person name="Robert V."/>
            <person name="Thomas M."/>
            <person name="Miquel S."/>
            <person name="Chain F."/>
            <person name="Sokol H."/>
            <person name="Bermudez-Humaran L.G."/>
            <person name="Morrison M."/>
            <person name="Langella P."/>
            <person name="Azevedo V.A."/>
            <person name="Chatel J.M."/>
            <person name="Soares S."/>
        </authorList>
    </citation>
    <scope>NUCLEOTIDE SEQUENCE [LARGE SCALE GENOMIC DNA]</scope>
    <source>
        <strain evidence="1 2">CNCM I 4542</strain>
    </source>
</reference>
<proteinExistence type="predicted"/>
<organism evidence="1 2">
    <name type="scientific">Faecalibacterium prausnitzii</name>
    <dbReference type="NCBI Taxonomy" id="853"/>
    <lineage>
        <taxon>Bacteria</taxon>
        <taxon>Bacillati</taxon>
        <taxon>Bacillota</taxon>
        <taxon>Clostridia</taxon>
        <taxon>Eubacteriales</taxon>
        <taxon>Oscillospiraceae</taxon>
        <taxon>Faecalibacterium</taxon>
    </lineage>
</organism>